<evidence type="ECO:0000256" key="3">
    <source>
        <dbReference type="ARBA" id="ARBA00012007"/>
    </source>
</evidence>
<accession>A0A397SS17</accession>
<comment type="caution">
    <text evidence="8">The sequence shown here is derived from an EMBL/GenBank/DDBJ whole genome shotgun (WGS) entry which is preliminary data.</text>
</comment>
<dbReference type="InterPro" id="IPR042081">
    <property type="entry name" value="RNA_2'-PTrans_C"/>
</dbReference>
<dbReference type="InterPro" id="IPR042080">
    <property type="entry name" value="RNA_2'-PTrans_N"/>
</dbReference>
<dbReference type="PANTHER" id="PTHR12684:SF2">
    <property type="entry name" value="TRNA 2'-PHOSPHOTRANSFERASE 1"/>
    <property type="match status" value="1"/>
</dbReference>
<sequence>MSRRNNLGKYKGGNMRGGRGVDYDGRVNFQRGNNYIPDNRSTNPQHNDDNAIVWLSKSLSYVLRHNADREGLNIRPDGYVKVEELVRLPKFKGTTLEKIQLAIKENDKQGLTLIEQNESGESIWWIKANKDEDVNDLELQEITDPSKIPQVIYKTYLNNWESIKSKGLSKMNSNHIRLAVEKFDDPNVKGGMRSPCDLFIYINVPKAMNDGIKFYRSANGVILTKGNKGKLYKNHFLKVVDKNERILYPGEKSEKNNVDIVYLSKSLSYVLRHNAHREGLNLQSDGYVKLEELMKLPRFRQTTFENIQLVVKENDKQRFTLIEKTESDESGKPIWWIRANQGHSIEDVNNLELEEITDPSKIPQVIHGTYLKKWASIKSNGLSKMNRNHMHFATGKFGDPKVKSGMRRNCDLFIYVNVPKAMKDIFNYFDKYQFTDGIKFHRSANGVILTEGIEGKLDKKYFLKVVDKNEEIIYSEKNSDENSLYYNKSYLEDPWADLMKSSQNLKKNGLNNNIVDKNYNRKKDDEKDKLKKSGLNNNSVDKNHKRKKDDEKDKPKESGLNNNSVDKNHKRKKDDEKDKLEKSGLNNSSVDKKKDNEKDGNEKKKVFSYAEMAKRTHK</sequence>
<dbReference type="GO" id="GO:0006388">
    <property type="term" value="P:tRNA splicing, via endonucleolytic cleavage and ligation"/>
    <property type="evidence" value="ECO:0007669"/>
    <property type="project" value="TreeGrafter"/>
</dbReference>
<dbReference type="PANTHER" id="PTHR12684">
    <property type="entry name" value="PUTATIVE PHOSPHOTRANSFERASE"/>
    <property type="match status" value="1"/>
</dbReference>
<dbReference type="Gene3D" id="1.10.10.970">
    <property type="entry name" value="RNA 2'-phosphotransferase, Tpt1/KptA family, N-terminal domain"/>
    <property type="match status" value="2"/>
</dbReference>
<dbReference type="EC" id="2.7.1.160" evidence="3"/>
<dbReference type="GO" id="GO:0000215">
    <property type="term" value="F:tRNA 2'-phosphotransferase activity"/>
    <property type="evidence" value="ECO:0007669"/>
    <property type="project" value="UniProtKB-EC"/>
</dbReference>
<gene>
    <name evidence="8" type="ORF">C1645_808162</name>
</gene>
<feature type="region of interest" description="Disordered" evidence="7">
    <location>
        <begin position="506"/>
        <end position="618"/>
    </location>
</feature>
<comment type="function">
    <text evidence="1">Catalyzes the last step of tRNA splicing, the transfer of the splice junction 2'-phosphate from ligated tRNA to NAD to produce ADP-ribose 1''-2'' cyclic phosphate.</text>
</comment>
<feature type="compositionally biased region" description="Polar residues" evidence="7">
    <location>
        <begin position="506"/>
        <end position="515"/>
    </location>
</feature>
<reference evidence="8 9" key="1">
    <citation type="submission" date="2018-06" db="EMBL/GenBank/DDBJ databases">
        <title>Comparative genomics reveals the genomic features of Rhizophagus irregularis, R. cerebriforme, R. diaphanum and Gigaspora rosea, and their symbiotic lifestyle signature.</title>
        <authorList>
            <person name="Morin E."/>
            <person name="San Clemente H."/>
            <person name="Chen E.C.H."/>
            <person name="De La Providencia I."/>
            <person name="Hainaut M."/>
            <person name="Kuo A."/>
            <person name="Kohler A."/>
            <person name="Murat C."/>
            <person name="Tang N."/>
            <person name="Roy S."/>
            <person name="Loubradou J."/>
            <person name="Henrissat B."/>
            <person name="Grigoriev I.V."/>
            <person name="Corradi N."/>
            <person name="Roux C."/>
            <person name="Martin F.M."/>
        </authorList>
    </citation>
    <scope>NUCLEOTIDE SEQUENCE [LARGE SCALE GENOMIC DNA]</scope>
    <source>
        <strain evidence="8 9">DAOM 227022</strain>
    </source>
</reference>
<dbReference type="Gene3D" id="3.20.170.30">
    <property type="match status" value="2"/>
</dbReference>
<evidence type="ECO:0000256" key="7">
    <source>
        <dbReference type="SAM" id="MobiDB-lite"/>
    </source>
</evidence>
<evidence type="ECO:0000256" key="6">
    <source>
        <dbReference type="ARBA" id="ARBA00047949"/>
    </source>
</evidence>
<dbReference type="AlphaFoldDB" id="A0A397SS17"/>
<evidence type="ECO:0000313" key="9">
    <source>
        <dbReference type="Proteomes" id="UP000265703"/>
    </source>
</evidence>
<keyword evidence="9" id="KW-1185">Reference proteome</keyword>
<protein>
    <recommendedName>
        <fullName evidence="3">2'-phosphotransferase</fullName>
        <ecNumber evidence="3">2.7.1.160</ecNumber>
    </recommendedName>
</protein>
<evidence type="ECO:0000256" key="4">
    <source>
        <dbReference type="ARBA" id="ARBA00022679"/>
    </source>
</evidence>
<evidence type="ECO:0000313" key="8">
    <source>
        <dbReference type="EMBL" id="RIA85631.1"/>
    </source>
</evidence>
<feature type="compositionally biased region" description="Basic and acidic residues" evidence="7">
    <location>
        <begin position="518"/>
        <end position="531"/>
    </location>
</feature>
<dbReference type="OrthoDB" id="419694at2759"/>
<comment type="catalytic activity">
    <reaction evidence="6">
        <text>2'-phospho-[ligated tRNA] + NAD(+) = mature tRNA + ADP-alpha-D-ribose 1'',2''-cyclic phosphate + nicotinamide</text>
        <dbReference type="Rhea" id="RHEA:23324"/>
        <dbReference type="Rhea" id="RHEA-COMP:11106"/>
        <dbReference type="Rhea" id="RHEA-COMP:11107"/>
        <dbReference type="ChEBI" id="CHEBI:17154"/>
        <dbReference type="ChEBI" id="CHEBI:57540"/>
        <dbReference type="ChEBI" id="CHEBI:76596"/>
        <dbReference type="ChEBI" id="CHEBI:82883"/>
        <dbReference type="ChEBI" id="CHEBI:85027"/>
        <dbReference type="EC" id="2.7.1.160"/>
    </reaction>
</comment>
<evidence type="ECO:0000256" key="5">
    <source>
        <dbReference type="ARBA" id="ARBA00023027"/>
    </source>
</evidence>
<keyword evidence="4" id="KW-0808">Transferase</keyword>
<organism evidence="8 9">
    <name type="scientific">Glomus cerebriforme</name>
    <dbReference type="NCBI Taxonomy" id="658196"/>
    <lineage>
        <taxon>Eukaryota</taxon>
        <taxon>Fungi</taxon>
        <taxon>Fungi incertae sedis</taxon>
        <taxon>Mucoromycota</taxon>
        <taxon>Glomeromycotina</taxon>
        <taxon>Glomeromycetes</taxon>
        <taxon>Glomerales</taxon>
        <taxon>Glomeraceae</taxon>
        <taxon>Glomus</taxon>
    </lineage>
</organism>
<feature type="compositionally biased region" description="Basic and acidic residues" evidence="7">
    <location>
        <begin position="590"/>
        <end position="605"/>
    </location>
</feature>
<dbReference type="Proteomes" id="UP000265703">
    <property type="component" value="Unassembled WGS sequence"/>
</dbReference>
<comment type="similarity">
    <text evidence="2">Belongs to the KptA/TPT1 family.</text>
</comment>
<dbReference type="Pfam" id="PF01885">
    <property type="entry name" value="PTS_2-RNA"/>
    <property type="match status" value="2"/>
</dbReference>
<dbReference type="SUPFAM" id="SSF56399">
    <property type="entry name" value="ADP-ribosylation"/>
    <property type="match status" value="2"/>
</dbReference>
<feature type="compositionally biased region" description="Basic and acidic residues" evidence="7">
    <location>
        <begin position="573"/>
        <end position="582"/>
    </location>
</feature>
<feature type="compositionally biased region" description="Basic and acidic residues" evidence="7">
    <location>
        <begin position="548"/>
        <end position="557"/>
    </location>
</feature>
<keyword evidence="5" id="KW-0520">NAD</keyword>
<dbReference type="InterPro" id="IPR002745">
    <property type="entry name" value="Ptrans_KptA/Tpt1"/>
</dbReference>
<dbReference type="EMBL" id="QKYT01000413">
    <property type="protein sequence ID" value="RIA85631.1"/>
    <property type="molecule type" value="Genomic_DNA"/>
</dbReference>
<dbReference type="STRING" id="658196.A0A397SS17"/>
<proteinExistence type="inferred from homology"/>
<name>A0A397SS17_9GLOM</name>
<evidence type="ECO:0000256" key="1">
    <source>
        <dbReference type="ARBA" id="ARBA00003343"/>
    </source>
</evidence>
<evidence type="ECO:0000256" key="2">
    <source>
        <dbReference type="ARBA" id="ARBA00009836"/>
    </source>
</evidence>